<dbReference type="NCBIfam" id="TIGR03936">
    <property type="entry name" value="sam_1_link_chp"/>
    <property type="match status" value="1"/>
</dbReference>
<dbReference type="InterPro" id="IPR018768">
    <property type="entry name" value="DUF2344"/>
</dbReference>
<evidence type="ECO:0000313" key="3">
    <source>
        <dbReference type="Proteomes" id="UP000824165"/>
    </source>
</evidence>
<dbReference type="AlphaFoldDB" id="A0A9D1H3S4"/>
<feature type="domain" description="DUF2344" evidence="1">
    <location>
        <begin position="4"/>
        <end position="186"/>
    </location>
</feature>
<protein>
    <submittedName>
        <fullName evidence="2">DUF2344 domain-containing protein</fullName>
    </submittedName>
</protein>
<evidence type="ECO:0000313" key="2">
    <source>
        <dbReference type="EMBL" id="HIT86092.1"/>
    </source>
</evidence>
<dbReference type="Proteomes" id="UP000824165">
    <property type="component" value="Unassembled WGS sequence"/>
</dbReference>
<dbReference type="Pfam" id="PF10105">
    <property type="entry name" value="DUF2344"/>
    <property type="match status" value="1"/>
</dbReference>
<reference evidence="2" key="2">
    <citation type="journal article" date="2021" name="PeerJ">
        <title>Extensive microbial diversity within the chicken gut microbiome revealed by metagenomics and culture.</title>
        <authorList>
            <person name="Gilroy R."/>
            <person name="Ravi A."/>
            <person name="Getino M."/>
            <person name="Pursley I."/>
            <person name="Horton D.L."/>
            <person name="Alikhan N.F."/>
            <person name="Baker D."/>
            <person name="Gharbi K."/>
            <person name="Hall N."/>
            <person name="Watson M."/>
            <person name="Adriaenssens E.M."/>
            <person name="Foster-Nyarko E."/>
            <person name="Jarju S."/>
            <person name="Secka A."/>
            <person name="Antonio M."/>
            <person name="Oren A."/>
            <person name="Chaudhuri R.R."/>
            <person name="La Ragione R."/>
            <person name="Hildebrand F."/>
            <person name="Pallen M.J."/>
        </authorList>
    </citation>
    <scope>NUCLEOTIDE SEQUENCE</scope>
    <source>
        <strain evidence="2">CHK181-108</strain>
    </source>
</reference>
<dbReference type="EMBL" id="DVLU01000101">
    <property type="protein sequence ID" value="HIT86092.1"/>
    <property type="molecule type" value="Genomic_DNA"/>
</dbReference>
<organism evidence="2 3">
    <name type="scientific">Candidatus Ornithomonoglobus intestinigallinarum</name>
    <dbReference type="NCBI Taxonomy" id="2840894"/>
    <lineage>
        <taxon>Bacteria</taxon>
        <taxon>Bacillati</taxon>
        <taxon>Bacillota</taxon>
        <taxon>Clostridia</taxon>
        <taxon>Candidatus Ornithomonoglobus</taxon>
    </lineage>
</organism>
<proteinExistence type="predicted"/>
<evidence type="ECO:0000259" key="1">
    <source>
        <dbReference type="Pfam" id="PF10105"/>
    </source>
</evidence>
<sequence>MSSYILKYARDERVKYISHLDFVRLFHRAVRRAGIPFMFSQGFNPHPVMTVAQPLSVGVTSDCEYMKVGFDCDIDETELCGKLNGALPPGYEIKAAKKVSGKEIDLTKIDRAKYTVETEYTGEINDAAVCRFLQSKELIVLKKTKSGEKESDIRPHIFDMTLKSTDGKTAVIDMTLSVGSAYNLKPETVLNAMDKYVPGFSHGFFVSHRNSMTINGTELL</sequence>
<accession>A0A9D1H3S4</accession>
<reference evidence="2" key="1">
    <citation type="submission" date="2020-10" db="EMBL/GenBank/DDBJ databases">
        <authorList>
            <person name="Gilroy R."/>
        </authorList>
    </citation>
    <scope>NUCLEOTIDE SEQUENCE</scope>
    <source>
        <strain evidence="2">CHK181-108</strain>
    </source>
</reference>
<name>A0A9D1H3S4_9FIRM</name>
<comment type="caution">
    <text evidence="2">The sequence shown here is derived from an EMBL/GenBank/DDBJ whole genome shotgun (WGS) entry which is preliminary data.</text>
</comment>
<gene>
    <name evidence="2" type="ORF">IAA60_09370</name>
</gene>